<organism evidence="1 2">
    <name type="scientific">Bauhinia variegata</name>
    <name type="common">Purple orchid tree</name>
    <name type="synonym">Phanera variegata</name>
    <dbReference type="NCBI Taxonomy" id="167791"/>
    <lineage>
        <taxon>Eukaryota</taxon>
        <taxon>Viridiplantae</taxon>
        <taxon>Streptophyta</taxon>
        <taxon>Embryophyta</taxon>
        <taxon>Tracheophyta</taxon>
        <taxon>Spermatophyta</taxon>
        <taxon>Magnoliopsida</taxon>
        <taxon>eudicotyledons</taxon>
        <taxon>Gunneridae</taxon>
        <taxon>Pentapetalae</taxon>
        <taxon>rosids</taxon>
        <taxon>fabids</taxon>
        <taxon>Fabales</taxon>
        <taxon>Fabaceae</taxon>
        <taxon>Cercidoideae</taxon>
        <taxon>Cercideae</taxon>
        <taxon>Bauhiniinae</taxon>
        <taxon>Bauhinia</taxon>
    </lineage>
</organism>
<reference evidence="1 2" key="1">
    <citation type="journal article" date="2022" name="DNA Res.">
        <title>Chromosomal-level genome assembly of the orchid tree Bauhinia variegata (Leguminosae; Cercidoideae) supports the allotetraploid origin hypothesis of Bauhinia.</title>
        <authorList>
            <person name="Zhong Y."/>
            <person name="Chen Y."/>
            <person name="Zheng D."/>
            <person name="Pang J."/>
            <person name="Liu Y."/>
            <person name="Luo S."/>
            <person name="Meng S."/>
            <person name="Qian L."/>
            <person name="Wei D."/>
            <person name="Dai S."/>
            <person name="Zhou R."/>
        </authorList>
    </citation>
    <scope>NUCLEOTIDE SEQUENCE [LARGE SCALE GENOMIC DNA]</scope>
    <source>
        <strain evidence="1">BV-YZ2020</strain>
    </source>
</reference>
<keyword evidence="2" id="KW-1185">Reference proteome</keyword>
<dbReference type="EMBL" id="CM039426">
    <property type="protein sequence ID" value="KAI4356118.1"/>
    <property type="molecule type" value="Genomic_DNA"/>
</dbReference>
<gene>
    <name evidence="1" type="ORF">L6164_000165</name>
</gene>
<comment type="caution">
    <text evidence="1">The sequence shown here is derived from an EMBL/GenBank/DDBJ whole genome shotgun (WGS) entry which is preliminary data.</text>
</comment>
<name>A0ACB9Q5Y2_BAUVA</name>
<protein>
    <submittedName>
        <fullName evidence="1">Uncharacterized protein</fullName>
    </submittedName>
</protein>
<sequence length="406" mass="44726">MMVAFSTITRPLSFHSPTLLGLCIFRQVPSKLSSLGKMSTSKKGNSTIHRDPVMVDGPLFYSCLDNGGFIVVGTVCVTLRNQPLQNVQSSSLSSARCNSSTEKFSECKSMSDPAHSSLPNNAQSKKTQIHRTTRVDLGSKNSSEVTSGVYTFSSSPEKNGLSHSKKFPARNFTSQLNEASLPSEFVKKKWVGSPNRPHSRQGNSNYSPASDKLDSSPSFPKFDICRWGRVTYALLEASPHSENRESCTEMQGVTKQRILRSGMVLLRHYISLNEQAEIVKSCRKLGLGSGGFYQPGYENGAKYRLQMMCLGLDWDPQTRKHGKKRSIDDSEPPGIPDKFTMSVKGAMQEAHSLFKKEARLSNVEDMLPSMNPNICIVNFYSTNGRLGLIRSAHCSITLPCSSSSLA</sequence>
<proteinExistence type="predicted"/>
<accession>A0ACB9Q5Y2</accession>
<evidence type="ECO:0000313" key="2">
    <source>
        <dbReference type="Proteomes" id="UP000828941"/>
    </source>
</evidence>
<dbReference type="Proteomes" id="UP000828941">
    <property type="component" value="Chromosome 1"/>
</dbReference>
<evidence type="ECO:0000313" key="1">
    <source>
        <dbReference type="EMBL" id="KAI4356118.1"/>
    </source>
</evidence>